<proteinExistence type="predicted"/>
<organism evidence="1">
    <name type="scientific">uncultured Caudovirales phage</name>
    <dbReference type="NCBI Taxonomy" id="2100421"/>
    <lineage>
        <taxon>Viruses</taxon>
        <taxon>Duplodnaviria</taxon>
        <taxon>Heunggongvirae</taxon>
        <taxon>Uroviricota</taxon>
        <taxon>Caudoviricetes</taxon>
        <taxon>Peduoviridae</taxon>
        <taxon>Maltschvirus</taxon>
        <taxon>Maltschvirus maltsch</taxon>
    </lineage>
</organism>
<sequence length="78" mass="8336">MSDNTFGPVAKYGRSPENEIASVESLSQMHKIMHGAKTSSGYTPSKAEEFITGRTGEPAVDELGFCNMCNKHTIAGGK</sequence>
<accession>A0A6J5N3P6</accession>
<evidence type="ECO:0000313" key="1">
    <source>
        <dbReference type="EMBL" id="CAB4153342.1"/>
    </source>
</evidence>
<name>A0A6J5N3P6_9CAUD</name>
<protein>
    <submittedName>
        <fullName evidence="1">Uncharacterized protein</fullName>
    </submittedName>
</protein>
<dbReference type="EMBL" id="LR796586">
    <property type="protein sequence ID" value="CAB4153342.1"/>
    <property type="molecule type" value="Genomic_DNA"/>
</dbReference>
<reference evidence="1" key="1">
    <citation type="submission" date="2020-04" db="EMBL/GenBank/DDBJ databases">
        <authorList>
            <person name="Chiriac C."/>
            <person name="Salcher M."/>
            <person name="Ghai R."/>
            <person name="Kavagutti S V."/>
        </authorList>
    </citation>
    <scope>NUCLEOTIDE SEQUENCE</scope>
</reference>
<gene>
    <name evidence="1" type="ORF">UFOVP621_118</name>
</gene>